<feature type="chain" id="PRO_5027945518" description="Salivary secreted peptide" evidence="1">
    <location>
        <begin position="28"/>
        <end position="134"/>
    </location>
</feature>
<dbReference type="EMBL" id="CADCXW020000009">
    <property type="protein sequence ID" value="CAD1543210.1"/>
    <property type="molecule type" value="Genomic_DNA"/>
</dbReference>
<reference evidence="2" key="1">
    <citation type="submission" date="2020-07" db="EMBL/GenBank/DDBJ databases">
        <authorList>
            <person name="Ferguson B K."/>
        </authorList>
    </citation>
    <scope>NUCLEOTIDE SEQUENCE</scope>
    <source>
        <strain evidence="2">L06</strain>
    </source>
</reference>
<dbReference type="PANTHER" id="PTHR37685">
    <property type="entry name" value="GEO11136P1-RELATED"/>
    <property type="match status" value="1"/>
</dbReference>
<protein>
    <recommendedName>
        <fullName evidence="3">Salivary secreted peptide</fullName>
    </recommendedName>
</protein>
<sequence length="134" mass="14772">MYSKCALTVAFLAAIILSVYTPSEALASKPLAANNTNNSHHLIVGSRLPGDRLTYQENIIKSSSLWQVTTVEKTFKVPVRERITQVQALDQKTNGNGAYAKIIKGGPGFGNVTIQFKSQRNHGINFKVNLYSKY</sequence>
<dbReference type="Pfam" id="PF15868">
    <property type="entry name" value="MBF2"/>
    <property type="match status" value="1"/>
</dbReference>
<proteinExistence type="predicted"/>
<evidence type="ECO:0000256" key="1">
    <source>
        <dbReference type="SAM" id="SignalP"/>
    </source>
</evidence>
<organism evidence="2">
    <name type="scientific">Bracon brevicornis</name>
    <dbReference type="NCBI Taxonomy" id="1563983"/>
    <lineage>
        <taxon>Eukaryota</taxon>
        <taxon>Metazoa</taxon>
        <taxon>Ecdysozoa</taxon>
        <taxon>Arthropoda</taxon>
        <taxon>Hexapoda</taxon>
        <taxon>Insecta</taxon>
        <taxon>Pterygota</taxon>
        <taxon>Neoptera</taxon>
        <taxon>Endopterygota</taxon>
        <taxon>Hymenoptera</taxon>
        <taxon>Apocrita</taxon>
        <taxon>Ichneumonoidea</taxon>
        <taxon>Braconidae</taxon>
        <taxon>Braconinae</taxon>
        <taxon>Bracon</taxon>
    </lineage>
</organism>
<dbReference type="PANTHER" id="PTHR37685:SF1">
    <property type="entry name" value="GEO11136P1-RELATED"/>
    <property type="match status" value="1"/>
</dbReference>
<dbReference type="AlphaFoldDB" id="A0A6V7IV41"/>
<gene>
    <name evidence="2" type="ORF">BBRV_LOCUS34470</name>
</gene>
<evidence type="ECO:0008006" key="3">
    <source>
        <dbReference type="Google" id="ProtNLM"/>
    </source>
</evidence>
<feature type="signal peptide" evidence="1">
    <location>
        <begin position="1"/>
        <end position="27"/>
    </location>
</feature>
<name>A0A6V7IV41_9HYME</name>
<keyword evidence="1" id="KW-0732">Signal</keyword>
<evidence type="ECO:0000313" key="2">
    <source>
        <dbReference type="EMBL" id="CAD1543210.1"/>
    </source>
</evidence>
<accession>A0A6V7IV41</accession>
<dbReference type="InterPro" id="IPR031734">
    <property type="entry name" value="MBF2"/>
</dbReference>